<dbReference type="InterPro" id="IPR035965">
    <property type="entry name" value="PAS-like_dom_sf"/>
</dbReference>
<dbReference type="EMBL" id="CP042652">
    <property type="protein sequence ID" value="QKE28614.1"/>
    <property type="molecule type" value="Genomic_DNA"/>
</dbReference>
<dbReference type="PANTHER" id="PTHR35936">
    <property type="entry name" value="MEMBRANE-BOUND LYTIC MUREIN TRANSGLYCOSYLASE F"/>
    <property type="match status" value="1"/>
</dbReference>
<keyword evidence="5" id="KW-1133">Transmembrane helix</keyword>
<dbReference type="SUPFAM" id="SSF53850">
    <property type="entry name" value="Periplasmic binding protein-like II"/>
    <property type="match status" value="3"/>
</dbReference>
<accession>A0A6M8EZS2</accession>
<dbReference type="PRINTS" id="PR00344">
    <property type="entry name" value="BCTRLSENSOR"/>
</dbReference>
<dbReference type="InterPro" id="IPR036890">
    <property type="entry name" value="HATPase_C_sf"/>
</dbReference>
<dbReference type="PROSITE" id="PS50109">
    <property type="entry name" value="HIS_KIN"/>
    <property type="match status" value="1"/>
</dbReference>
<evidence type="ECO:0000256" key="1">
    <source>
        <dbReference type="ARBA" id="ARBA00000085"/>
    </source>
</evidence>
<dbReference type="Pfam" id="PF00497">
    <property type="entry name" value="SBP_bac_3"/>
    <property type="match status" value="3"/>
</dbReference>
<dbReference type="KEGG" id="paco:AACT_1449"/>
<dbReference type="SUPFAM" id="SSF47384">
    <property type="entry name" value="Homodimeric domain of signal transducing histidine kinase"/>
    <property type="match status" value="1"/>
</dbReference>
<keyword evidence="5" id="KW-0472">Membrane</keyword>
<dbReference type="SUPFAM" id="SSF55874">
    <property type="entry name" value="ATPase domain of HSP90 chaperone/DNA topoisomerase II/histidine kinase"/>
    <property type="match status" value="1"/>
</dbReference>
<dbReference type="Gene3D" id="3.30.450.20">
    <property type="entry name" value="PAS domain"/>
    <property type="match status" value="1"/>
</dbReference>
<dbReference type="SMART" id="SM00387">
    <property type="entry name" value="HATPase_c"/>
    <property type="match status" value="1"/>
</dbReference>
<dbReference type="AlphaFoldDB" id="A0A6M8EZS2"/>
<protein>
    <recommendedName>
        <fullName evidence="2">histidine kinase</fullName>
        <ecNumber evidence="2">2.7.13.3</ecNumber>
    </recommendedName>
</protein>
<feature type="domain" description="Histidine kinase" evidence="6">
    <location>
        <begin position="909"/>
        <end position="1132"/>
    </location>
</feature>
<reference evidence="7 8" key="1">
    <citation type="submission" date="2019-08" db="EMBL/GenBank/DDBJ databases">
        <title>Complete genome sequence of Arcobacter acticola.</title>
        <authorList>
            <person name="Miller W."/>
        </authorList>
    </citation>
    <scope>NUCLEOTIDE SEQUENCE [LARGE SCALE GENOMIC DNA]</scope>
    <source>
        <strain evidence="7 8">KCTC 52212</strain>
    </source>
</reference>
<dbReference type="EC" id="2.7.13.3" evidence="2"/>
<gene>
    <name evidence="7" type="ORF">AACT_1449</name>
</gene>
<sequence>MYKYLLLLLLLCNTLFANILINLTNEEKEFIKNNPVINVGAETNWPPFDYVENGKYKGIAKDYLEIIEKKTGLKFNYIYGYKWNDLLQMAFNKKIDLLPILSKTPNREKNLIFTSNSYTTIRDYFYSINKTYKTLNDLNDKSIVIEKGYIYEDFIKNNYPKVKIIIVNNSLEAIDLVITRKAEGLISNVPLIEYITKKNNISTLSPTFVVNTENNLYMAFRNDYPILKSIVDKALDNIDQLEKNEISSKWIDSYRTVNEFTPKEKEFIENHKTLIVANEIGWVPYDYFENETAKGYVVDYVKLILSKTGMDPIFVSDNWSNLLEKFSNNEIDIFPAIGFNEEREKKFNYTQSYINQELSIITKKSKFDLINIDDLAGKKLAMVKNWNSTKRLKENYPKIDIIEFETLDEVFESVEKNTSDATIQNTLIANYYINKSYFNSLKILTKVNIKNFDTKLYMGVSKDLEVLPEILNKAINKVSLIELETLDKKWFNSEKSVVFSKEEQDFINNKTVNIAFTSNWSPISFTEKDKSYGLGYDFWKYIVDKADLKTKIIVKENFADGLNSIENKTSDIIVATSKTKDREKYAIFSDTYYKAPIGIATLQDKNYIPDASYLVGKKVGVGKNYTAYKLLEKAFPNIDFVFVNNIEEGLSLLSNNKIYALVDNLPVLTYNIQKYAYSNIKISGTTGIDLDLQVMIRDDYKVLQSIINKVLETMDPNDKNLIYNKWLKLEYSQTFDFSILWKYFLPLILIIFIILYKNRQLLNYQRKLKSTKDELENTLKTFRSLVNLTIEGIIIVSDDKIIYHNNEFLKIFDINEKKLLNNSFYDLFDINNIISIRDIIKNKDSQTYEIIGLKDFKVKFPILIKSKKVIFENKLSIILSIIDMSEIKNKENLLIQQSKMASLGEMIGNIAHQWRQPLSLISTAASGMKIQKEFNQLDDETFNSTLNSITNTTMFLSQTIDDFQNYLKEDKDKKEFDVNSSINKILTIIKSSFINHSINVILDLEKDLFINNYENELNQALLNILNNAKDALVETNKENRFIHIKSYKTNKEIIIEIIDNAGGVKEEIIDKIFEPYFTTKHKSQGTGLGLYMTHKIITSSMNGDIKITNTKHTFNDKTFDKCALVKITFPLS</sequence>
<proteinExistence type="predicted"/>
<dbReference type="InterPro" id="IPR001638">
    <property type="entry name" value="Solute-binding_3/MltF_N"/>
</dbReference>
<keyword evidence="5" id="KW-0812">Transmembrane</keyword>
<dbReference type="InterPro" id="IPR003594">
    <property type="entry name" value="HATPase_dom"/>
</dbReference>
<dbReference type="Proteomes" id="UP000503483">
    <property type="component" value="Chromosome"/>
</dbReference>
<dbReference type="SUPFAM" id="SSF55785">
    <property type="entry name" value="PYP-like sensor domain (PAS domain)"/>
    <property type="match status" value="1"/>
</dbReference>
<keyword evidence="3" id="KW-0597">Phosphoprotein</keyword>
<organism evidence="7 8">
    <name type="scientific">Arcobacter acticola</name>
    <dbReference type="NCBI Taxonomy" id="1849015"/>
    <lineage>
        <taxon>Bacteria</taxon>
        <taxon>Pseudomonadati</taxon>
        <taxon>Campylobacterota</taxon>
        <taxon>Epsilonproteobacteria</taxon>
        <taxon>Campylobacterales</taxon>
        <taxon>Arcobacteraceae</taxon>
        <taxon>Arcobacter</taxon>
    </lineage>
</organism>
<keyword evidence="4" id="KW-0732">Signal</keyword>
<evidence type="ECO:0000313" key="8">
    <source>
        <dbReference type="Proteomes" id="UP000503483"/>
    </source>
</evidence>
<dbReference type="Pfam" id="PF13426">
    <property type="entry name" value="PAS_9"/>
    <property type="match status" value="1"/>
</dbReference>
<dbReference type="Pfam" id="PF02518">
    <property type="entry name" value="HATPase_c"/>
    <property type="match status" value="1"/>
</dbReference>
<keyword evidence="7" id="KW-0808">Transferase</keyword>
<dbReference type="SMART" id="SM00062">
    <property type="entry name" value="PBPb"/>
    <property type="match status" value="3"/>
</dbReference>
<dbReference type="InterPro" id="IPR000014">
    <property type="entry name" value="PAS"/>
</dbReference>
<dbReference type="InterPro" id="IPR003661">
    <property type="entry name" value="HisK_dim/P_dom"/>
</dbReference>
<feature type="transmembrane region" description="Helical" evidence="5">
    <location>
        <begin position="739"/>
        <end position="756"/>
    </location>
</feature>
<evidence type="ECO:0000256" key="4">
    <source>
        <dbReference type="ARBA" id="ARBA00022729"/>
    </source>
</evidence>
<dbReference type="PANTHER" id="PTHR35936:SF19">
    <property type="entry name" value="AMINO-ACID-BINDING PROTEIN YXEM-RELATED"/>
    <property type="match status" value="1"/>
</dbReference>
<dbReference type="GO" id="GO:0000155">
    <property type="term" value="F:phosphorelay sensor kinase activity"/>
    <property type="evidence" value="ECO:0007669"/>
    <property type="project" value="InterPro"/>
</dbReference>
<evidence type="ECO:0000313" key="7">
    <source>
        <dbReference type="EMBL" id="QKE28614.1"/>
    </source>
</evidence>
<dbReference type="InterPro" id="IPR004358">
    <property type="entry name" value="Sig_transdc_His_kin-like_C"/>
</dbReference>
<dbReference type="Gene3D" id="3.40.190.10">
    <property type="entry name" value="Periplasmic binding protein-like II"/>
    <property type="match status" value="6"/>
</dbReference>
<keyword evidence="8" id="KW-1185">Reference proteome</keyword>
<dbReference type="InterPro" id="IPR036097">
    <property type="entry name" value="HisK_dim/P_sf"/>
</dbReference>
<dbReference type="InterPro" id="IPR005467">
    <property type="entry name" value="His_kinase_dom"/>
</dbReference>
<evidence type="ECO:0000256" key="2">
    <source>
        <dbReference type="ARBA" id="ARBA00012438"/>
    </source>
</evidence>
<dbReference type="CDD" id="cd01007">
    <property type="entry name" value="PBP2_BvgS_HisK_like"/>
    <property type="match status" value="3"/>
</dbReference>
<evidence type="ECO:0000259" key="6">
    <source>
        <dbReference type="PROSITE" id="PS50109"/>
    </source>
</evidence>
<name>A0A6M8EZS2_9BACT</name>
<comment type="catalytic activity">
    <reaction evidence="1">
        <text>ATP + protein L-histidine = ADP + protein N-phospho-L-histidine.</text>
        <dbReference type="EC" id="2.7.13.3"/>
    </reaction>
</comment>
<dbReference type="CDD" id="cd00082">
    <property type="entry name" value="HisKA"/>
    <property type="match status" value="1"/>
</dbReference>
<evidence type="ECO:0000256" key="5">
    <source>
        <dbReference type="SAM" id="Phobius"/>
    </source>
</evidence>
<keyword evidence="7" id="KW-0418">Kinase</keyword>
<dbReference type="Gene3D" id="1.10.287.130">
    <property type="match status" value="1"/>
</dbReference>
<evidence type="ECO:0000256" key="3">
    <source>
        <dbReference type="ARBA" id="ARBA00022553"/>
    </source>
</evidence>
<dbReference type="Gene3D" id="3.30.565.10">
    <property type="entry name" value="Histidine kinase-like ATPase, C-terminal domain"/>
    <property type="match status" value="1"/>
</dbReference>